<evidence type="ECO:0000256" key="1">
    <source>
        <dbReference type="SAM" id="SignalP"/>
    </source>
</evidence>
<dbReference type="RefSeq" id="WP_209143067.1">
    <property type="nucleotide sequence ID" value="NZ_JAGHKP010000001.1"/>
</dbReference>
<protein>
    <recommendedName>
        <fullName evidence="4">Lipocalin-like domain-containing protein</fullName>
    </recommendedName>
</protein>
<keyword evidence="3" id="KW-1185">Reference proteome</keyword>
<dbReference type="Proteomes" id="UP000679126">
    <property type="component" value="Unassembled WGS sequence"/>
</dbReference>
<gene>
    <name evidence="2" type="ORF">J7I43_02960</name>
</gene>
<keyword evidence="1" id="KW-0732">Signal</keyword>
<evidence type="ECO:0000313" key="3">
    <source>
        <dbReference type="Proteomes" id="UP000679126"/>
    </source>
</evidence>
<proteinExistence type="predicted"/>
<reference evidence="3" key="1">
    <citation type="submission" date="2021-03" db="EMBL/GenBank/DDBJ databases">
        <title>Assistant Professor.</title>
        <authorList>
            <person name="Huq M.A."/>
        </authorList>
    </citation>
    <scope>NUCLEOTIDE SEQUENCE [LARGE SCALE GENOMIC DNA]</scope>
    <source>
        <strain evidence="3">MAH-28</strain>
    </source>
</reference>
<feature type="signal peptide" evidence="1">
    <location>
        <begin position="1"/>
        <end position="20"/>
    </location>
</feature>
<accession>A0ABS3Y939</accession>
<feature type="chain" id="PRO_5046543570" description="Lipocalin-like domain-containing protein" evidence="1">
    <location>
        <begin position="21"/>
        <end position="160"/>
    </location>
</feature>
<evidence type="ECO:0000313" key="2">
    <source>
        <dbReference type="EMBL" id="MBO9151151.1"/>
    </source>
</evidence>
<dbReference type="EMBL" id="JAGHKP010000001">
    <property type="protein sequence ID" value="MBO9151151.1"/>
    <property type="molecule type" value="Genomic_DNA"/>
</dbReference>
<organism evidence="2 3">
    <name type="scientific">Chitinophaga chungangae</name>
    <dbReference type="NCBI Taxonomy" id="2821488"/>
    <lineage>
        <taxon>Bacteria</taxon>
        <taxon>Pseudomonadati</taxon>
        <taxon>Bacteroidota</taxon>
        <taxon>Chitinophagia</taxon>
        <taxon>Chitinophagales</taxon>
        <taxon>Chitinophagaceae</taxon>
        <taxon>Chitinophaga</taxon>
    </lineage>
</organism>
<sequence>MKKYLLLTCVLMAVSFSNTAAQYTDTSALRLTGKWELEKVTVKETAYGTGALVKEYTLTDKTRIGTVRAELLTEMEFRGNSYRSTRQGRTEGGVFIPAGNGLVRLTRQQPDDQWHFTYSWARPSEDILILARPYTVTEDTSGQLIKADYTCQYRRIPQKQ</sequence>
<comment type="caution">
    <text evidence="2">The sequence shown here is derived from an EMBL/GenBank/DDBJ whole genome shotgun (WGS) entry which is preliminary data.</text>
</comment>
<name>A0ABS3Y939_9BACT</name>
<evidence type="ECO:0008006" key="4">
    <source>
        <dbReference type="Google" id="ProtNLM"/>
    </source>
</evidence>